<keyword evidence="2" id="KW-0285">Flavoprotein</keyword>
<dbReference type="AlphaFoldDB" id="A0A8J2I6U8"/>
<evidence type="ECO:0000256" key="3">
    <source>
        <dbReference type="ARBA" id="ARBA00022827"/>
    </source>
</evidence>
<evidence type="ECO:0000256" key="4">
    <source>
        <dbReference type="ARBA" id="ARBA00023002"/>
    </source>
</evidence>
<evidence type="ECO:0000256" key="5">
    <source>
        <dbReference type="ARBA" id="ARBA00023033"/>
    </source>
</evidence>
<dbReference type="RefSeq" id="XP_043172215.1">
    <property type="nucleotide sequence ID" value="XM_043316280.1"/>
</dbReference>
<gene>
    <name evidence="7" type="ORF">ALTATR162_LOCUS8647</name>
</gene>
<dbReference type="Proteomes" id="UP000676310">
    <property type="component" value="Unassembled WGS sequence"/>
</dbReference>
<keyword evidence="5" id="KW-0503">Monooxygenase</keyword>
<dbReference type="OrthoDB" id="16820at2759"/>
<protein>
    <recommendedName>
        <fullName evidence="6">FAD-binding domain-containing protein</fullName>
    </recommendedName>
</protein>
<keyword evidence="3" id="KW-0274">FAD</keyword>
<dbReference type="PANTHER" id="PTHR13789">
    <property type="entry name" value="MONOOXYGENASE"/>
    <property type="match status" value="1"/>
</dbReference>
<dbReference type="InterPro" id="IPR050493">
    <property type="entry name" value="FAD-dep_Monooxygenase_BioMet"/>
</dbReference>
<dbReference type="EMBL" id="CAJRGZ010000023">
    <property type="protein sequence ID" value="CAG5178332.1"/>
    <property type="molecule type" value="Genomic_DNA"/>
</dbReference>
<dbReference type="Gene3D" id="3.50.50.60">
    <property type="entry name" value="FAD/NAD(P)-binding domain"/>
    <property type="match status" value="1"/>
</dbReference>
<comment type="similarity">
    <text evidence="1">Belongs to the paxM FAD-dependent monooxygenase family.</text>
</comment>
<reference evidence="7" key="1">
    <citation type="submission" date="2021-05" db="EMBL/GenBank/DDBJ databases">
        <authorList>
            <person name="Stam R."/>
        </authorList>
    </citation>
    <scope>NUCLEOTIDE SEQUENCE</scope>
    <source>
        <strain evidence="7">CS162</strain>
    </source>
</reference>
<organism evidence="7 8">
    <name type="scientific">Alternaria atra</name>
    <dbReference type="NCBI Taxonomy" id="119953"/>
    <lineage>
        <taxon>Eukaryota</taxon>
        <taxon>Fungi</taxon>
        <taxon>Dikarya</taxon>
        <taxon>Ascomycota</taxon>
        <taxon>Pezizomycotina</taxon>
        <taxon>Dothideomycetes</taxon>
        <taxon>Pleosporomycetidae</taxon>
        <taxon>Pleosporales</taxon>
        <taxon>Pleosporineae</taxon>
        <taxon>Pleosporaceae</taxon>
        <taxon>Alternaria</taxon>
        <taxon>Alternaria sect. Ulocladioides</taxon>
    </lineage>
</organism>
<keyword evidence="4" id="KW-0560">Oxidoreductase</keyword>
<dbReference type="SUPFAM" id="SSF51905">
    <property type="entry name" value="FAD/NAD(P)-binding domain"/>
    <property type="match status" value="1"/>
</dbReference>
<name>A0A8J2I6U8_9PLEO</name>
<evidence type="ECO:0000256" key="2">
    <source>
        <dbReference type="ARBA" id="ARBA00022630"/>
    </source>
</evidence>
<dbReference type="GO" id="GO:0004497">
    <property type="term" value="F:monooxygenase activity"/>
    <property type="evidence" value="ECO:0007669"/>
    <property type="project" value="UniProtKB-KW"/>
</dbReference>
<evidence type="ECO:0000256" key="1">
    <source>
        <dbReference type="ARBA" id="ARBA00007992"/>
    </source>
</evidence>
<sequence length="462" mass="51776">MPGTRETQMEREPLTGIEVLVIGGGIGGLTFAIEAYRKGHNVRILERNQEGQYSGEIIMITSSALETPKKWPGFMERARTIASPPDFDLRKYDGTFIQHHAPGDAKNLSLNIYRKRLHNLLNTYVKELGIPITYETKVGTYFETNHTGGVILDTGKRITADVVVAADGVGSKSREIIDGNKDKPISSGFVVYRASFPAEPALEKYSLVAKEFGGYDHRTFMYIGPGAHIVFGIDQGDFCYLLTCKDENSAATESWSKTTSTDKILQVVKDWDPLVTEVIKATPNNQCLDWKLMWRDPQPQWVSEGGHVVQLGDAAHPFLPTSFSGGTMAMEDAYSLAACLHIDGKKDVALATKVHNKLRFERVSCAQKMGFKNREVFHNTDWKDKKAAPKKEEKMVGNWLIYHNPEQYAYDNYYKCADHLLTGAEFENTSIPPGYKYKPWTVRELLGASERGEAVEDEGDWS</sequence>
<comment type="caution">
    <text evidence="7">The sequence shown here is derived from an EMBL/GenBank/DDBJ whole genome shotgun (WGS) entry which is preliminary data.</text>
</comment>
<dbReference type="PRINTS" id="PR00420">
    <property type="entry name" value="RNGMNOXGNASE"/>
</dbReference>
<evidence type="ECO:0000313" key="7">
    <source>
        <dbReference type="EMBL" id="CAG5178332.1"/>
    </source>
</evidence>
<dbReference type="GO" id="GO:0071949">
    <property type="term" value="F:FAD binding"/>
    <property type="evidence" value="ECO:0007669"/>
    <property type="project" value="InterPro"/>
</dbReference>
<dbReference type="Pfam" id="PF01494">
    <property type="entry name" value="FAD_binding_3"/>
    <property type="match status" value="1"/>
</dbReference>
<dbReference type="GeneID" id="67020780"/>
<dbReference type="InterPro" id="IPR002938">
    <property type="entry name" value="FAD-bd"/>
</dbReference>
<evidence type="ECO:0000259" key="6">
    <source>
        <dbReference type="Pfam" id="PF01494"/>
    </source>
</evidence>
<feature type="domain" description="FAD-binding" evidence="6">
    <location>
        <begin position="18"/>
        <end position="340"/>
    </location>
</feature>
<dbReference type="PANTHER" id="PTHR13789:SF236">
    <property type="entry name" value="MONOOXYGENASE, PUTATIVE (AFU_ORTHOLOGUE AFUA_6G12060)-RELATED"/>
    <property type="match status" value="1"/>
</dbReference>
<accession>A0A8J2I6U8</accession>
<proteinExistence type="inferred from homology"/>
<keyword evidence="8" id="KW-1185">Reference proteome</keyword>
<dbReference type="SUPFAM" id="SSF54373">
    <property type="entry name" value="FAD-linked reductases, C-terminal domain"/>
    <property type="match status" value="1"/>
</dbReference>
<dbReference type="InterPro" id="IPR036188">
    <property type="entry name" value="FAD/NAD-bd_sf"/>
</dbReference>
<evidence type="ECO:0000313" key="8">
    <source>
        <dbReference type="Proteomes" id="UP000676310"/>
    </source>
</evidence>